<evidence type="ECO:0000313" key="5">
    <source>
        <dbReference type="Proteomes" id="UP000035034"/>
    </source>
</evidence>
<gene>
    <name evidence="4" type="ORF">GOEFS_069_00360</name>
</gene>
<keyword evidence="5" id="KW-1185">Reference proteome</keyword>
<evidence type="ECO:0000256" key="2">
    <source>
        <dbReference type="HAMAP-Rule" id="MF_00274"/>
    </source>
</evidence>
<dbReference type="Gene3D" id="3.30.1310.10">
    <property type="entry name" value="Nucleoid-associated protein YbaB-like domain"/>
    <property type="match status" value="1"/>
</dbReference>
<comment type="subcellular location">
    <subcellularLocation>
        <location evidence="2">Cytoplasm</location>
        <location evidence="2">Nucleoid</location>
    </subcellularLocation>
</comment>
<dbReference type="SUPFAM" id="SSF82607">
    <property type="entry name" value="YbaB-like"/>
    <property type="match status" value="1"/>
</dbReference>
<dbReference type="InterPro" id="IPR036894">
    <property type="entry name" value="YbaB-like_sf"/>
</dbReference>
<evidence type="ECO:0000313" key="4">
    <source>
        <dbReference type="EMBL" id="GAB18910.1"/>
    </source>
</evidence>
<accession>H0R1F9</accession>
<name>H0R1F9_9ACTN</name>
<protein>
    <recommendedName>
        <fullName evidence="2">Nucleoid-associated protein GOEFS_069_00360</fullName>
    </recommendedName>
</protein>
<dbReference type="NCBIfam" id="TIGR00103">
    <property type="entry name" value="DNA_YbaB_EbfC"/>
    <property type="match status" value="1"/>
</dbReference>
<dbReference type="Pfam" id="PF02575">
    <property type="entry name" value="YbaB_DNA_bd"/>
    <property type="match status" value="1"/>
</dbReference>
<dbReference type="InterPro" id="IPR004401">
    <property type="entry name" value="YbaB/EbfC"/>
</dbReference>
<proteinExistence type="inferred from homology"/>
<dbReference type="HAMAP" id="MF_00274">
    <property type="entry name" value="DNA_YbaB_EbfC"/>
    <property type="match status" value="1"/>
</dbReference>
<comment type="function">
    <text evidence="2">Binds to DNA and alters its conformation. May be involved in regulation of gene expression, nucleoid organization and DNA protection.</text>
</comment>
<keyword evidence="1 2" id="KW-0238">DNA-binding</keyword>
<dbReference type="PANTHER" id="PTHR33449">
    <property type="entry name" value="NUCLEOID-ASSOCIATED PROTEIN YBAB"/>
    <property type="match status" value="1"/>
</dbReference>
<dbReference type="GO" id="GO:0003677">
    <property type="term" value="F:DNA binding"/>
    <property type="evidence" value="ECO:0007669"/>
    <property type="project" value="UniProtKB-UniRule"/>
</dbReference>
<dbReference type="eggNOG" id="COG0718">
    <property type="taxonomic scope" value="Bacteria"/>
</dbReference>
<dbReference type="PANTHER" id="PTHR33449:SF1">
    <property type="entry name" value="NUCLEOID-ASSOCIATED PROTEIN YBAB"/>
    <property type="match status" value="1"/>
</dbReference>
<keyword evidence="2" id="KW-0963">Cytoplasm</keyword>
<dbReference type="GO" id="GO:0043590">
    <property type="term" value="C:bacterial nucleoid"/>
    <property type="evidence" value="ECO:0007669"/>
    <property type="project" value="UniProtKB-UniRule"/>
</dbReference>
<comment type="subunit">
    <text evidence="2">Homodimer.</text>
</comment>
<dbReference type="AlphaFoldDB" id="H0R1F9"/>
<evidence type="ECO:0000256" key="1">
    <source>
        <dbReference type="ARBA" id="ARBA00023125"/>
    </source>
</evidence>
<organism evidence="4 5">
    <name type="scientific">Gordonia effusa NBRC 100432</name>
    <dbReference type="NCBI Taxonomy" id="1077974"/>
    <lineage>
        <taxon>Bacteria</taxon>
        <taxon>Bacillati</taxon>
        <taxon>Actinomycetota</taxon>
        <taxon>Actinomycetes</taxon>
        <taxon>Mycobacteriales</taxon>
        <taxon>Gordoniaceae</taxon>
        <taxon>Gordonia</taxon>
    </lineage>
</organism>
<dbReference type="STRING" id="1077974.GOEFS_069_00360"/>
<feature type="coiled-coil region" evidence="3">
    <location>
        <begin position="36"/>
        <end position="63"/>
    </location>
</feature>
<evidence type="ECO:0000256" key="3">
    <source>
        <dbReference type="SAM" id="Coils"/>
    </source>
</evidence>
<sequence length="140" mass="13679">MSIGRSDAAATILGAVNQPFDPSELFGGGAGGDNPMAGLLAQAQQMQEQLLAAQNELTAAEVTGTAGNGLVTVTGTGGGDITAITIDPKVIDPDDVETLQDLVLGALGDLAAKRDALAQEKMGPLAGGLDGLGGGLPGLG</sequence>
<keyword evidence="3" id="KW-0175">Coiled coil</keyword>
<dbReference type="EMBL" id="BAEH01000069">
    <property type="protein sequence ID" value="GAB18910.1"/>
    <property type="molecule type" value="Genomic_DNA"/>
</dbReference>
<comment type="caution">
    <text evidence="4">The sequence shown here is derived from an EMBL/GenBank/DDBJ whole genome shotgun (WGS) entry which is preliminary data.</text>
</comment>
<dbReference type="GO" id="GO:0005829">
    <property type="term" value="C:cytosol"/>
    <property type="evidence" value="ECO:0007669"/>
    <property type="project" value="TreeGrafter"/>
</dbReference>
<dbReference type="Proteomes" id="UP000035034">
    <property type="component" value="Unassembled WGS sequence"/>
</dbReference>
<comment type="similarity">
    <text evidence="2">Belongs to the YbaB/EbfC family.</text>
</comment>
<reference evidence="4 5" key="1">
    <citation type="submission" date="2011-12" db="EMBL/GenBank/DDBJ databases">
        <title>Whole genome shotgun sequence of Gordonia effusa NBRC 100432.</title>
        <authorList>
            <person name="Yoshida I."/>
            <person name="Takarada H."/>
            <person name="Hosoyama A."/>
            <person name="Tsuchikane K."/>
            <person name="Katsumata H."/>
            <person name="Yamazaki S."/>
            <person name="Fujita N."/>
        </authorList>
    </citation>
    <scope>NUCLEOTIDE SEQUENCE [LARGE SCALE GENOMIC DNA]</scope>
    <source>
        <strain evidence="4 5">NBRC 100432</strain>
    </source>
</reference>